<keyword evidence="4" id="KW-0812">Transmembrane</keyword>
<evidence type="ECO:0000256" key="2">
    <source>
        <dbReference type="ARBA" id="ARBA00022527"/>
    </source>
</evidence>
<dbReference type="SUPFAM" id="SSF56112">
    <property type="entry name" value="Protein kinase-like (PK-like)"/>
    <property type="match status" value="1"/>
</dbReference>
<dbReference type="GO" id="GO:0004714">
    <property type="term" value="F:transmembrane receptor protein tyrosine kinase activity"/>
    <property type="evidence" value="ECO:0007669"/>
    <property type="project" value="InterPro"/>
</dbReference>
<evidence type="ECO:0000313" key="15">
    <source>
        <dbReference type="EMBL" id="KAF2299231.1"/>
    </source>
</evidence>
<dbReference type="InterPro" id="IPR011009">
    <property type="entry name" value="Kinase-like_dom_sf"/>
</dbReference>
<gene>
    <name evidence="15" type="ORF">GH714_031056</name>
</gene>
<proteinExistence type="predicted"/>
<evidence type="ECO:0000256" key="6">
    <source>
        <dbReference type="ARBA" id="ARBA00022741"/>
    </source>
</evidence>
<keyword evidence="2" id="KW-0723">Serine/threonine-protein kinase</keyword>
<dbReference type="Gene3D" id="2.60.120.430">
    <property type="entry name" value="Galactose-binding lectin"/>
    <property type="match status" value="1"/>
</dbReference>
<evidence type="ECO:0000256" key="11">
    <source>
        <dbReference type="ARBA" id="ARBA00023180"/>
    </source>
</evidence>
<keyword evidence="6" id="KW-0547">Nucleotide-binding</keyword>
<dbReference type="InterPro" id="IPR024788">
    <property type="entry name" value="Malectin-like_Carb-bd_dom"/>
</dbReference>
<dbReference type="Gene3D" id="1.10.510.10">
    <property type="entry name" value="Transferase(Phosphotransferase) domain 1"/>
    <property type="match status" value="1"/>
</dbReference>
<dbReference type="AlphaFoldDB" id="A0A6A6LCS0"/>
<organism evidence="15 16">
    <name type="scientific">Hevea brasiliensis</name>
    <name type="common">Para rubber tree</name>
    <name type="synonym">Siphonia brasiliensis</name>
    <dbReference type="NCBI Taxonomy" id="3981"/>
    <lineage>
        <taxon>Eukaryota</taxon>
        <taxon>Viridiplantae</taxon>
        <taxon>Streptophyta</taxon>
        <taxon>Embryophyta</taxon>
        <taxon>Tracheophyta</taxon>
        <taxon>Spermatophyta</taxon>
        <taxon>Magnoliopsida</taxon>
        <taxon>eudicotyledons</taxon>
        <taxon>Gunneridae</taxon>
        <taxon>Pentapetalae</taxon>
        <taxon>rosids</taxon>
        <taxon>fabids</taxon>
        <taxon>Malpighiales</taxon>
        <taxon>Euphorbiaceae</taxon>
        <taxon>Crotonoideae</taxon>
        <taxon>Micrandreae</taxon>
        <taxon>Hevea</taxon>
    </lineage>
</organism>
<evidence type="ECO:0000256" key="13">
    <source>
        <dbReference type="SAM" id="SignalP"/>
    </source>
</evidence>
<dbReference type="EMBL" id="JAAGAX010000011">
    <property type="protein sequence ID" value="KAF2299231.1"/>
    <property type="molecule type" value="Genomic_DNA"/>
</dbReference>
<keyword evidence="9" id="KW-1133">Transmembrane helix</keyword>
<keyword evidence="11" id="KW-0325">Glycoprotein</keyword>
<dbReference type="InterPro" id="IPR020635">
    <property type="entry name" value="Tyr_kinase_cat_dom"/>
</dbReference>
<dbReference type="PROSITE" id="PS50011">
    <property type="entry name" value="PROTEIN_KINASE_DOM"/>
    <property type="match status" value="1"/>
</dbReference>
<evidence type="ECO:0000256" key="9">
    <source>
        <dbReference type="ARBA" id="ARBA00022989"/>
    </source>
</evidence>
<feature type="region of interest" description="Disordered" evidence="12">
    <location>
        <begin position="321"/>
        <end position="346"/>
    </location>
</feature>
<dbReference type="Proteomes" id="UP000467840">
    <property type="component" value="Chromosome 1"/>
</dbReference>
<feature type="compositionally biased region" description="Basic and acidic residues" evidence="12">
    <location>
        <begin position="513"/>
        <end position="522"/>
    </location>
</feature>
<feature type="region of interest" description="Disordered" evidence="12">
    <location>
        <begin position="513"/>
        <end position="564"/>
    </location>
</feature>
<dbReference type="Gene3D" id="3.30.200.20">
    <property type="entry name" value="Phosphorylase Kinase, domain 1"/>
    <property type="match status" value="1"/>
</dbReference>
<evidence type="ECO:0000259" key="14">
    <source>
        <dbReference type="PROSITE" id="PS50011"/>
    </source>
</evidence>
<dbReference type="GO" id="GO:0005524">
    <property type="term" value="F:ATP binding"/>
    <property type="evidence" value="ECO:0007669"/>
    <property type="project" value="UniProtKB-KW"/>
</dbReference>
<keyword evidence="3" id="KW-0808">Transferase</keyword>
<dbReference type="InterPro" id="IPR045272">
    <property type="entry name" value="ANXUR1/2-like"/>
</dbReference>
<keyword evidence="10" id="KW-0472">Membrane</keyword>
<dbReference type="Pfam" id="PF12819">
    <property type="entry name" value="Malectin_like"/>
    <property type="match status" value="1"/>
</dbReference>
<dbReference type="InterPro" id="IPR000719">
    <property type="entry name" value="Prot_kinase_dom"/>
</dbReference>
<keyword evidence="8" id="KW-0067">ATP-binding</keyword>
<dbReference type="FunFam" id="3.30.200.20:FF:000039">
    <property type="entry name" value="receptor-like protein kinase FERONIA"/>
    <property type="match status" value="1"/>
</dbReference>
<feature type="signal peptide" evidence="13">
    <location>
        <begin position="1"/>
        <end position="21"/>
    </location>
</feature>
<dbReference type="PANTHER" id="PTHR34590:SF5">
    <property type="entry name" value="OS04G0586500 PROTEIN"/>
    <property type="match status" value="1"/>
</dbReference>
<evidence type="ECO:0000256" key="8">
    <source>
        <dbReference type="ARBA" id="ARBA00022840"/>
    </source>
</evidence>
<evidence type="ECO:0000256" key="1">
    <source>
        <dbReference type="ARBA" id="ARBA00004479"/>
    </source>
</evidence>
<comment type="caution">
    <text evidence="15">The sequence shown here is derived from an EMBL/GenBank/DDBJ whole genome shotgun (WGS) entry which is preliminary data.</text>
</comment>
<protein>
    <recommendedName>
        <fullName evidence="14">Protein kinase domain-containing protein</fullName>
    </recommendedName>
</protein>
<dbReference type="GO" id="GO:0004674">
    <property type="term" value="F:protein serine/threonine kinase activity"/>
    <property type="evidence" value="ECO:0007669"/>
    <property type="project" value="UniProtKB-KW"/>
</dbReference>
<dbReference type="GO" id="GO:0016020">
    <property type="term" value="C:membrane"/>
    <property type="evidence" value="ECO:0007669"/>
    <property type="project" value="UniProtKB-SubCell"/>
</dbReference>
<keyword evidence="16" id="KW-1185">Reference proteome</keyword>
<evidence type="ECO:0000256" key="7">
    <source>
        <dbReference type="ARBA" id="ARBA00022777"/>
    </source>
</evidence>
<dbReference type="SMART" id="SM00219">
    <property type="entry name" value="TyrKc"/>
    <property type="match status" value="1"/>
</dbReference>
<evidence type="ECO:0000256" key="5">
    <source>
        <dbReference type="ARBA" id="ARBA00022729"/>
    </source>
</evidence>
<evidence type="ECO:0000256" key="4">
    <source>
        <dbReference type="ARBA" id="ARBA00022692"/>
    </source>
</evidence>
<dbReference type="PANTHER" id="PTHR34590">
    <property type="entry name" value="OS03G0124300 PROTEIN-RELATED"/>
    <property type="match status" value="1"/>
</dbReference>
<accession>A0A6A6LCS0</accession>
<dbReference type="InterPro" id="IPR001245">
    <property type="entry name" value="Ser-Thr/Tyr_kinase_cat_dom"/>
</dbReference>
<feature type="chain" id="PRO_5025344020" description="Protein kinase domain-containing protein" evidence="13">
    <location>
        <begin position="22"/>
        <end position="564"/>
    </location>
</feature>
<name>A0A6A6LCS0_HEVBR</name>
<reference evidence="15 16" key="1">
    <citation type="journal article" date="2020" name="Mol. Plant">
        <title>The Chromosome-Based Rubber Tree Genome Provides New Insights into Spurge Genome Evolution and Rubber Biosynthesis.</title>
        <authorList>
            <person name="Liu J."/>
            <person name="Shi C."/>
            <person name="Shi C.C."/>
            <person name="Li W."/>
            <person name="Zhang Q.J."/>
            <person name="Zhang Y."/>
            <person name="Li K."/>
            <person name="Lu H.F."/>
            <person name="Shi C."/>
            <person name="Zhu S.T."/>
            <person name="Xiao Z.Y."/>
            <person name="Nan H."/>
            <person name="Yue Y."/>
            <person name="Zhu X.G."/>
            <person name="Wu Y."/>
            <person name="Hong X.N."/>
            <person name="Fan G.Y."/>
            <person name="Tong Y."/>
            <person name="Zhang D."/>
            <person name="Mao C.L."/>
            <person name="Liu Y.L."/>
            <person name="Hao S.J."/>
            <person name="Liu W.Q."/>
            <person name="Lv M.Q."/>
            <person name="Zhang H.B."/>
            <person name="Liu Y."/>
            <person name="Hu-Tang G.R."/>
            <person name="Wang J.P."/>
            <person name="Wang J.H."/>
            <person name="Sun Y.H."/>
            <person name="Ni S.B."/>
            <person name="Chen W.B."/>
            <person name="Zhang X.C."/>
            <person name="Jiao Y.N."/>
            <person name="Eichler E.E."/>
            <person name="Li G.H."/>
            <person name="Liu X."/>
            <person name="Gao L.Z."/>
        </authorList>
    </citation>
    <scope>NUCLEOTIDE SEQUENCE [LARGE SCALE GENOMIC DNA]</scope>
    <source>
        <strain evidence="16">cv. GT1</strain>
        <tissue evidence="15">Leaf</tissue>
    </source>
</reference>
<dbReference type="Pfam" id="PF07714">
    <property type="entry name" value="PK_Tyr_Ser-Thr"/>
    <property type="match status" value="1"/>
</dbReference>
<evidence type="ECO:0000256" key="12">
    <source>
        <dbReference type="SAM" id="MobiDB-lite"/>
    </source>
</evidence>
<evidence type="ECO:0000313" key="16">
    <source>
        <dbReference type="Proteomes" id="UP000467840"/>
    </source>
</evidence>
<evidence type="ECO:0000256" key="10">
    <source>
        <dbReference type="ARBA" id="ARBA00023136"/>
    </source>
</evidence>
<sequence>MIGLLLLLLPLLDFIFVSTAAQNRPPYTPTESILINCGASSDDASQDGRRWNDTYSGLSTSASFFTVTANNYTLLSNFSAYLAVSAKIQPVPYVFKEFIVTVWDNQELKLTFTPSPSSFAFINGVEIVSLPNYLYTKDMDNRYTFVYSDSNPFFYFDNSTSLETVHRLNVGGRLVGNIDDTGMFRTWFDDSKYIFGAPGLPHKWRDDVTINYTKDTPAYTAPATVYTTKRSMGAEPSVNLKYNLTWRFPVDSAEAEADVFHWGGGRDIPVYKDYVIQVPKESPINQDLWLSLHPNIHSNPKYADAILNGLEIFKLNKSDGNLAGPNPEVPAPPEQHPSLGRRTKSKGSSETIVIVGAVIGGFGTVYKGYIESGSIPAAIKRLTSSSKQGIREFHTEIQMLSKLRHVHLVSLIGYCNDQDEMILVYEYMPHVISNLPKEEVILVEWARKYYQRGALDQIIDPQLKGDITLVSLNKFGEIADSCVRDVAIERPTMGDVTWSLEFALQLHETAEKNVSARDDVSESQKLINTDDDEQCTISSGPMSYSRSTASTGERSTSNYDTDIK</sequence>
<comment type="subcellular location">
    <subcellularLocation>
        <location evidence="1">Membrane</location>
        <topology evidence="1">Single-pass type I membrane protein</topology>
    </subcellularLocation>
</comment>
<feature type="compositionally biased region" description="Polar residues" evidence="12">
    <location>
        <begin position="535"/>
        <end position="564"/>
    </location>
</feature>
<keyword evidence="7" id="KW-0418">Kinase</keyword>
<evidence type="ECO:0000256" key="3">
    <source>
        <dbReference type="ARBA" id="ARBA00022679"/>
    </source>
</evidence>
<feature type="domain" description="Protein kinase" evidence="14">
    <location>
        <begin position="351"/>
        <end position="564"/>
    </location>
</feature>
<keyword evidence="5 13" id="KW-0732">Signal</keyword>